<proteinExistence type="predicted"/>
<sequence>MKLDMYAVQDAAVGAYNRPMFFRSRAEAVRSFSDACRSPEAGFSAHAVDYSFWCVGWFDDSTGVVSAIDPERVCGAKDFVLPEIVPSK</sequence>
<evidence type="ECO:0000313" key="1">
    <source>
        <dbReference type="EMBL" id="QCQ85072.1"/>
    </source>
</evidence>
<dbReference type="Pfam" id="PF20577">
    <property type="entry name" value="Phage_ORF5"/>
    <property type="match status" value="1"/>
</dbReference>
<protein>
    <submittedName>
        <fullName evidence="1">Nonstructural protein</fullName>
    </submittedName>
</protein>
<organism evidence="1">
    <name type="scientific">Blackfly microvirus SF02</name>
    <dbReference type="NCBI Taxonomy" id="2576452"/>
    <lineage>
        <taxon>Viruses</taxon>
        <taxon>Monodnaviria</taxon>
        <taxon>Sangervirae</taxon>
        <taxon>Phixviricota</taxon>
        <taxon>Malgrandaviricetes</taxon>
        <taxon>Petitvirales</taxon>
        <taxon>Microviridae</taxon>
        <taxon>Microvirus</taxon>
    </lineage>
</organism>
<name>A0A4P8PKN3_9VIRU</name>
<dbReference type="Proteomes" id="UP000324316">
    <property type="component" value="Segment"/>
</dbReference>
<accession>A0A4P8PKN3</accession>
<dbReference type="EMBL" id="MK249219">
    <property type="protein sequence ID" value="QCQ85072.1"/>
    <property type="molecule type" value="Genomic_DNA"/>
</dbReference>
<dbReference type="InterPro" id="IPR046781">
    <property type="entry name" value="Phage_ORF5"/>
</dbReference>
<reference evidence="1" key="1">
    <citation type="submission" date="2018-12" db="EMBL/GenBank/DDBJ databases">
        <title>Singled stranded DNA viruses identified in blackflies (Austrosimulium ungulatum) sampled in New Zealand.</title>
        <authorList>
            <person name="Kraberger S."/>
            <person name="Fontenele R.S."/>
            <person name="Schmidlin K."/>
            <person name="Walters M."/>
            <person name="Varsani A."/>
        </authorList>
    </citation>
    <scope>NUCLEOTIDE SEQUENCE [LARGE SCALE GENOMIC DNA]</scope>
    <source>
        <strain evidence="1">174</strain>
    </source>
</reference>